<organism evidence="1">
    <name type="scientific">Caldithrix abyssi</name>
    <dbReference type="NCBI Taxonomy" id="187145"/>
    <lineage>
        <taxon>Bacteria</taxon>
        <taxon>Pseudomonadati</taxon>
        <taxon>Calditrichota</taxon>
        <taxon>Calditrichia</taxon>
        <taxon>Calditrichales</taxon>
        <taxon>Calditrichaceae</taxon>
        <taxon>Caldithrix</taxon>
    </lineage>
</organism>
<accession>A0A7V5LJ28</accession>
<dbReference type="AlphaFoldDB" id="A0A7V5LJ28"/>
<dbReference type="EMBL" id="DRTD01000144">
    <property type="protein sequence ID" value="HHE54520.1"/>
    <property type="molecule type" value="Genomic_DNA"/>
</dbReference>
<evidence type="ECO:0000313" key="1">
    <source>
        <dbReference type="EMBL" id="HHE54520.1"/>
    </source>
</evidence>
<name>A0A7V5LJ28_CALAY</name>
<sequence>MPIVIVMDEQGNYQFNLGPRPKAAQNIFKKHRSLSEQGKIEKSEVIKKNQKILRQRPRTIYC</sequence>
<proteinExistence type="predicted"/>
<protein>
    <submittedName>
        <fullName evidence="1">Uncharacterized protein</fullName>
    </submittedName>
</protein>
<comment type="caution">
    <text evidence="1">The sequence shown here is derived from an EMBL/GenBank/DDBJ whole genome shotgun (WGS) entry which is preliminary data.</text>
</comment>
<gene>
    <name evidence="1" type="ORF">ENL21_01970</name>
</gene>
<dbReference type="Proteomes" id="UP000886111">
    <property type="component" value="Unassembled WGS sequence"/>
</dbReference>
<reference evidence="1" key="1">
    <citation type="journal article" date="2020" name="mSystems">
        <title>Genome- and Community-Level Interaction Insights into Carbon Utilization and Element Cycling Functions of Hydrothermarchaeota in Hydrothermal Sediment.</title>
        <authorList>
            <person name="Zhou Z."/>
            <person name="Liu Y."/>
            <person name="Xu W."/>
            <person name="Pan J."/>
            <person name="Luo Z.H."/>
            <person name="Li M."/>
        </authorList>
    </citation>
    <scope>NUCLEOTIDE SEQUENCE [LARGE SCALE GENOMIC DNA]</scope>
    <source>
        <strain evidence="1">HyVt-76</strain>
    </source>
</reference>